<dbReference type="RefSeq" id="WP_160738988.1">
    <property type="nucleotide sequence ID" value="NZ_WTYQ01000002.1"/>
</dbReference>
<dbReference type="Proteomes" id="UP000460561">
    <property type="component" value="Unassembled WGS sequence"/>
</dbReference>
<evidence type="ECO:0000313" key="2">
    <source>
        <dbReference type="EMBL" id="MXP25798.1"/>
    </source>
</evidence>
<evidence type="ECO:0000256" key="1">
    <source>
        <dbReference type="SAM" id="MobiDB-lite"/>
    </source>
</evidence>
<proteinExistence type="predicted"/>
<dbReference type="AlphaFoldDB" id="A0A845AF61"/>
<keyword evidence="3" id="KW-1185">Reference proteome</keyword>
<dbReference type="OrthoDB" id="9869803at2"/>
<reference evidence="2 3" key="1">
    <citation type="submission" date="2019-12" db="EMBL/GenBank/DDBJ databases">
        <title>Genomic-based taxomic classification of the family Erythrobacteraceae.</title>
        <authorList>
            <person name="Xu L."/>
        </authorList>
    </citation>
    <scope>NUCLEOTIDE SEQUENCE [LARGE SCALE GENOMIC DNA]</scope>
    <source>
        <strain evidence="2 3">DSM 18604</strain>
    </source>
</reference>
<sequence length="137" mass="15845">MAVKRLTKSQAHRLLSEELERVGWDGPSTFTVEDGSRPHTHDLDWWHERTPGNERADTRRNVAYLSAYHRIAEPLGGRMFAGGLLLDRRKLWMDRSVMSRLERDGYVVWVKPDRGEPWFEITDAGRMLIEEDGGEPG</sequence>
<feature type="region of interest" description="Disordered" evidence="1">
    <location>
        <begin position="30"/>
        <end position="53"/>
    </location>
</feature>
<dbReference type="EMBL" id="WTYQ01000002">
    <property type="protein sequence ID" value="MXP25798.1"/>
    <property type="molecule type" value="Genomic_DNA"/>
</dbReference>
<organism evidence="2 3">
    <name type="scientific">Altericroceibacterium indicum</name>
    <dbReference type="NCBI Taxonomy" id="374177"/>
    <lineage>
        <taxon>Bacteria</taxon>
        <taxon>Pseudomonadati</taxon>
        <taxon>Pseudomonadota</taxon>
        <taxon>Alphaproteobacteria</taxon>
        <taxon>Sphingomonadales</taxon>
        <taxon>Erythrobacteraceae</taxon>
        <taxon>Altericroceibacterium</taxon>
    </lineage>
</organism>
<comment type="caution">
    <text evidence="2">The sequence shown here is derived from an EMBL/GenBank/DDBJ whole genome shotgun (WGS) entry which is preliminary data.</text>
</comment>
<protein>
    <submittedName>
        <fullName evidence="2">Uncharacterized protein</fullName>
    </submittedName>
</protein>
<gene>
    <name evidence="2" type="ORF">GRI39_07055</name>
</gene>
<accession>A0A845AF61</accession>
<feature type="compositionally biased region" description="Basic and acidic residues" evidence="1">
    <location>
        <begin position="34"/>
        <end position="53"/>
    </location>
</feature>
<evidence type="ECO:0000313" key="3">
    <source>
        <dbReference type="Proteomes" id="UP000460561"/>
    </source>
</evidence>
<name>A0A845AF61_9SPHN</name>